<protein>
    <submittedName>
        <fullName evidence="1">Uncharacterized protein</fullName>
    </submittedName>
</protein>
<dbReference type="EMBL" id="JACMSC010000005">
    <property type="protein sequence ID" value="KAG6521025.1"/>
    <property type="molecule type" value="Genomic_DNA"/>
</dbReference>
<keyword evidence="2" id="KW-1185">Reference proteome</keyword>
<evidence type="ECO:0000313" key="1">
    <source>
        <dbReference type="EMBL" id="KAG6521025.1"/>
    </source>
</evidence>
<name>A0A8J5LQ53_ZINOF</name>
<organism evidence="1 2">
    <name type="scientific">Zingiber officinale</name>
    <name type="common">Ginger</name>
    <name type="synonym">Amomum zingiber</name>
    <dbReference type="NCBI Taxonomy" id="94328"/>
    <lineage>
        <taxon>Eukaryota</taxon>
        <taxon>Viridiplantae</taxon>
        <taxon>Streptophyta</taxon>
        <taxon>Embryophyta</taxon>
        <taxon>Tracheophyta</taxon>
        <taxon>Spermatophyta</taxon>
        <taxon>Magnoliopsida</taxon>
        <taxon>Liliopsida</taxon>
        <taxon>Zingiberales</taxon>
        <taxon>Zingiberaceae</taxon>
        <taxon>Zingiber</taxon>
    </lineage>
</organism>
<comment type="caution">
    <text evidence="1">The sequence shown here is derived from an EMBL/GenBank/DDBJ whole genome shotgun (WGS) entry which is preliminary data.</text>
</comment>
<reference evidence="1 2" key="1">
    <citation type="submission" date="2020-08" db="EMBL/GenBank/DDBJ databases">
        <title>Plant Genome Project.</title>
        <authorList>
            <person name="Zhang R.-G."/>
        </authorList>
    </citation>
    <scope>NUCLEOTIDE SEQUENCE [LARGE SCALE GENOMIC DNA]</scope>
    <source>
        <tissue evidence="1">Rhizome</tissue>
    </source>
</reference>
<dbReference type="Proteomes" id="UP000734854">
    <property type="component" value="Unassembled WGS sequence"/>
</dbReference>
<proteinExistence type="predicted"/>
<gene>
    <name evidence="1" type="ORF">ZIOFF_018091</name>
</gene>
<dbReference type="AlphaFoldDB" id="A0A8J5LQ53"/>
<sequence>MEVAQCFVSLAFAVHSHRSRVALISRASFELGSTEKSARTSGSLLEEKGRVSATRRGRRSACLGMDRLNCKSKVAPGNRSFSRKNRDREDISRSCAALAAFSTCLCGASHRSSEETPRVLVIICVDCGAGIWQPPLGHCHNVVRQRLDFASENQSADEHPKEAFMESKSVIKEKYNTATNSRAKITVQLGEGLEVEGEESEADIAFDLNRSNNQVPDMHIRLPEYPTPIYHSRRELLKKNWKHLARMAGKANSTDKTHIVEISKQSSIQSHVKLDGDTTLVRGEMENEQAKSCYNHVDNGRRGSIYPISGDKGSTQTHASNIPQFPPECKRRRTMLMHNVEFGQMTRVSKSCSFVDEQNLVPLGDLQTSDFMLTFGPIKWVTKKRS</sequence>
<accession>A0A8J5LQ53</accession>
<evidence type="ECO:0000313" key="2">
    <source>
        <dbReference type="Proteomes" id="UP000734854"/>
    </source>
</evidence>